<keyword evidence="2" id="KW-1003">Cell membrane</keyword>
<evidence type="ECO:0000256" key="4">
    <source>
        <dbReference type="ARBA" id="ARBA00022989"/>
    </source>
</evidence>
<evidence type="ECO:0000313" key="11">
    <source>
        <dbReference type="EMBL" id="PLC49148.1"/>
    </source>
</evidence>
<accession>A0A2N4U2A4</accession>
<keyword evidence="6" id="KW-0143">Chaperone</keyword>
<gene>
    <name evidence="11" type="ORF">CR159_14080</name>
</gene>
<sequence>MAYDLEEQEKLDALRAWWERYGTVCAIIVFVIVAGIAGWRGWQWYDGHKAGQAMGYFEALENAAAQEGDDAAARIKAASTTLRSDFSGSGYTTRGVLVAAQALQERNDLDGAREQLEWLIKNSTDIALVSLARLRLAGVLLDQKQYEPALAQLTGAPAAFEGLYADRRGDILLAQGKQVEAKSAWENALKELGSDPVAQIVRLKIDALGGV</sequence>
<dbReference type="PANTHER" id="PTHR38035">
    <property type="entry name" value="UPF0070 PROTEIN YFGM"/>
    <property type="match status" value="1"/>
</dbReference>
<dbReference type="InterPro" id="IPR018704">
    <property type="entry name" value="SecYEG/CpoB_TPR"/>
</dbReference>
<evidence type="ECO:0000313" key="12">
    <source>
        <dbReference type="Proteomes" id="UP000234190"/>
    </source>
</evidence>
<evidence type="ECO:0000256" key="8">
    <source>
        <dbReference type="ARBA" id="ARBA00024235"/>
    </source>
</evidence>
<comment type="subcellular location">
    <subcellularLocation>
        <location evidence="1">Cell membrane</location>
        <topology evidence="1">Single-pass type II membrane protein</topology>
    </subcellularLocation>
</comment>
<protein>
    <recommendedName>
        <fullName evidence="8">Ancillary SecYEG translocon subunit</fullName>
    </recommendedName>
</protein>
<dbReference type="SUPFAM" id="SSF48452">
    <property type="entry name" value="TPR-like"/>
    <property type="match status" value="1"/>
</dbReference>
<dbReference type="RefSeq" id="WP_102074602.1">
    <property type="nucleotide sequence ID" value="NZ_PDNW01000012.1"/>
</dbReference>
<keyword evidence="5 9" id="KW-0472">Membrane</keyword>
<dbReference type="Gene3D" id="1.25.40.10">
    <property type="entry name" value="Tetratricopeptide repeat domain"/>
    <property type="match status" value="1"/>
</dbReference>
<reference evidence="11 12" key="1">
    <citation type="submission" date="2017-10" db="EMBL/GenBank/DDBJ databases">
        <title>Two draft genome sequences of Pusillimonas sp. strains isolated from a nitrate- and radionuclide-contaminated groundwater in Russia.</title>
        <authorList>
            <person name="Grouzdev D.S."/>
            <person name="Tourova T.P."/>
            <person name="Goeva M.A."/>
            <person name="Babich T.L."/>
            <person name="Sokolova D.S."/>
            <person name="Abdullin R."/>
            <person name="Poltaraus A.B."/>
            <person name="Toshchakov S.V."/>
            <person name="Nazina T.N."/>
        </authorList>
    </citation>
    <scope>NUCLEOTIDE SEQUENCE [LARGE SCALE GENOMIC DNA]</scope>
    <source>
        <strain evidence="11 12">JR1/69-3-13</strain>
    </source>
</reference>
<comment type="similarity">
    <text evidence="7">Belongs to the YfgM family.</text>
</comment>
<evidence type="ECO:0000256" key="1">
    <source>
        <dbReference type="ARBA" id="ARBA00004401"/>
    </source>
</evidence>
<dbReference type="Pfam" id="PF09976">
    <property type="entry name" value="TPR_21"/>
    <property type="match status" value="1"/>
</dbReference>
<keyword evidence="3 9" id="KW-0812">Transmembrane</keyword>
<dbReference type="OrthoDB" id="8521102at2"/>
<proteinExistence type="inferred from homology"/>
<dbReference type="AlphaFoldDB" id="A0A2N4U2A4"/>
<evidence type="ECO:0000259" key="10">
    <source>
        <dbReference type="Pfam" id="PF09976"/>
    </source>
</evidence>
<dbReference type="InterPro" id="IPR026039">
    <property type="entry name" value="YfgM"/>
</dbReference>
<comment type="caution">
    <text evidence="11">The sequence shown here is derived from an EMBL/GenBank/DDBJ whole genome shotgun (WGS) entry which is preliminary data.</text>
</comment>
<keyword evidence="4 9" id="KW-1133">Transmembrane helix</keyword>
<dbReference type="GO" id="GO:0044877">
    <property type="term" value="F:protein-containing complex binding"/>
    <property type="evidence" value="ECO:0007669"/>
    <property type="project" value="InterPro"/>
</dbReference>
<organism evidence="11 12">
    <name type="scientific">Pollutimonas subterranea</name>
    <dbReference type="NCBI Taxonomy" id="2045210"/>
    <lineage>
        <taxon>Bacteria</taxon>
        <taxon>Pseudomonadati</taxon>
        <taxon>Pseudomonadota</taxon>
        <taxon>Betaproteobacteria</taxon>
        <taxon>Burkholderiales</taxon>
        <taxon>Alcaligenaceae</taxon>
        <taxon>Pollutimonas</taxon>
    </lineage>
</organism>
<feature type="domain" description="Ancillary SecYEG translocon subunit/Cell division coordinator CpoB TPR" evidence="10">
    <location>
        <begin position="15"/>
        <end position="209"/>
    </location>
</feature>
<dbReference type="GO" id="GO:0005886">
    <property type="term" value="C:plasma membrane"/>
    <property type="evidence" value="ECO:0007669"/>
    <property type="project" value="UniProtKB-SubCell"/>
</dbReference>
<name>A0A2N4U2A4_9BURK</name>
<dbReference type="Proteomes" id="UP000234190">
    <property type="component" value="Unassembled WGS sequence"/>
</dbReference>
<evidence type="ECO:0000256" key="6">
    <source>
        <dbReference type="ARBA" id="ARBA00023186"/>
    </source>
</evidence>
<evidence type="ECO:0000256" key="2">
    <source>
        <dbReference type="ARBA" id="ARBA00022475"/>
    </source>
</evidence>
<dbReference type="InterPro" id="IPR011990">
    <property type="entry name" value="TPR-like_helical_dom_sf"/>
</dbReference>
<evidence type="ECO:0000256" key="7">
    <source>
        <dbReference type="ARBA" id="ARBA00024197"/>
    </source>
</evidence>
<dbReference type="PANTHER" id="PTHR38035:SF1">
    <property type="entry name" value="ANCILLARY SECYEG TRANSLOCON SUBUNIT"/>
    <property type="match status" value="1"/>
</dbReference>
<evidence type="ECO:0000256" key="9">
    <source>
        <dbReference type="SAM" id="Phobius"/>
    </source>
</evidence>
<feature type="transmembrane region" description="Helical" evidence="9">
    <location>
        <begin position="20"/>
        <end position="39"/>
    </location>
</feature>
<evidence type="ECO:0000256" key="3">
    <source>
        <dbReference type="ARBA" id="ARBA00022692"/>
    </source>
</evidence>
<dbReference type="EMBL" id="PDNW01000012">
    <property type="protein sequence ID" value="PLC49148.1"/>
    <property type="molecule type" value="Genomic_DNA"/>
</dbReference>
<evidence type="ECO:0000256" key="5">
    <source>
        <dbReference type="ARBA" id="ARBA00023136"/>
    </source>
</evidence>
<keyword evidence="12" id="KW-1185">Reference proteome</keyword>
<dbReference type="PIRSF" id="PIRSF006170">
    <property type="entry name" value="YfgM"/>
    <property type="match status" value="1"/>
</dbReference>